<protein>
    <submittedName>
        <fullName evidence="2">Protein phosphatase</fullName>
        <ecNumber evidence="2">3.1.3.16</ecNumber>
    </submittedName>
</protein>
<feature type="domain" description="PPM-type phosphatase" evidence="1">
    <location>
        <begin position="1"/>
        <end position="188"/>
    </location>
</feature>
<keyword evidence="3" id="KW-1185">Reference proteome</keyword>
<evidence type="ECO:0000313" key="3">
    <source>
        <dbReference type="Proteomes" id="UP000617426"/>
    </source>
</evidence>
<dbReference type="EC" id="3.1.3.16" evidence="2"/>
<dbReference type="GO" id="GO:0004722">
    <property type="term" value="F:protein serine/threonine phosphatase activity"/>
    <property type="evidence" value="ECO:0007669"/>
    <property type="project" value="UniProtKB-EC"/>
</dbReference>
<dbReference type="CDD" id="cd00143">
    <property type="entry name" value="PP2Cc"/>
    <property type="match status" value="1"/>
</dbReference>
<name>A0A923IWA3_9ACTO</name>
<comment type="caution">
    <text evidence="2">The sequence shown here is derived from an EMBL/GenBank/DDBJ whole genome shotgun (WGS) entry which is preliminary data.</text>
</comment>
<dbReference type="SUPFAM" id="SSF81606">
    <property type="entry name" value="PP2C-like"/>
    <property type="match status" value="1"/>
</dbReference>
<organism evidence="2 3">
    <name type="scientific">Schaalia hyovaginalis</name>
    <dbReference type="NCBI Taxonomy" id="29316"/>
    <lineage>
        <taxon>Bacteria</taxon>
        <taxon>Bacillati</taxon>
        <taxon>Actinomycetota</taxon>
        <taxon>Actinomycetes</taxon>
        <taxon>Actinomycetales</taxon>
        <taxon>Actinomycetaceae</taxon>
        <taxon>Schaalia</taxon>
    </lineage>
</organism>
<dbReference type="AlphaFoldDB" id="A0A923IWA3"/>
<sequence length="226" mass="23504">MSADALGGRRADLMDLDAGIRASAQAVAVLADPADPTAAPGSTLTGVLTLDTDEGPFWLAFNIGDSRTYIVGGESIRQATRDHSAVQEARDLAEATGEEISFPPSNIVTRALGAGMAGMPEADYALVPLFEGDHAVICSDGIHGVVDEGQILRIVRSGGEPQRIANELVDAAIACGTRDNATAVVVHASRAMRVGDDREAGSRLIRAVRPASTTTMRRGLDAEVGE</sequence>
<dbReference type="EMBL" id="JACHMK010000001">
    <property type="protein sequence ID" value="MBB6333952.1"/>
    <property type="molecule type" value="Genomic_DNA"/>
</dbReference>
<dbReference type="SMART" id="SM00332">
    <property type="entry name" value="PP2Cc"/>
    <property type="match status" value="1"/>
</dbReference>
<dbReference type="InterPro" id="IPR036457">
    <property type="entry name" value="PPM-type-like_dom_sf"/>
</dbReference>
<reference evidence="2" key="1">
    <citation type="submission" date="2020-08" db="EMBL/GenBank/DDBJ databases">
        <title>Sequencing the genomes of 1000 actinobacteria strains.</title>
        <authorList>
            <person name="Klenk H.-P."/>
        </authorList>
    </citation>
    <scope>NUCLEOTIDE SEQUENCE</scope>
    <source>
        <strain evidence="2">DSM 10695</strain>
    </source>
</reference>
<accession>A0A923IWA3</accession>
<dbReference type="Proteomes" id="UP000617426">
    <property type="component" value="Unassembled WGS sequence"/>
</dbReference>
<dbReference type="PROSITE" id="PS51746">
    <property type="entry name" value="PPM_2"/>
    <property type="match status" value="1"/>
</dbReference>
<evidence type="ECO:0000313" key="2">
    <source>
        <dbReference type="EMBL" id="MBB6333952.1"/>
    </source>
</evidence>
<evidence type="ECO:0000259" key="1">
    <source>
        <dbReference type="PROSITE" id="PS51746"/>
    </source>
</evidence>
<dbReference type="Gene3D" id="3.60.40.10">
    <property type="entry name" value="PPM-type phosphatase domain"/>
    <property type="match status" value="1"/>
</dbReference>
<proteinExistence type="predicted"/>
<gene>
    <name evidence="2" type="ORF">HD592_000517</name>
</gene>
<dbReference type="InterPro" id="IPR001932">
    <property type="entry name" value="PPM-type_phosphatase-like_dom"/>
</dbReference>
<dbReference type="Pfam" id="PF00481">
    <property type="entry name" value="PP2C"/>
    <property type="match status" value="1"/>
</dbReference>
<keyword evidence="2" id="KW-0378">Hydrolase</keyword>